<accession>A0A8J2SHJ5</accession>
<dbReference type="EMBL" id="CAKKNE010000002">
    <property type="protein sequence ID" value="CAH0367861.1"/>
    <property type="molecule type" value="Genomic_DNA"/>
</dbReference>
<keyword evidence="2" id="KW-0732">Signal</keyword>
<feature type="chain" id="PRO_5035247728" evidence="2">
    <location>
        <begin position="21"/>
        <end position="376"/>
    </location>
</feature>
<organism evidence="3 4">
    <name type="scientific">Pelagomonas calceolata</name>
    <dbReference type="NCBI Taxonomy" id="35677"/>
    <lineage>
        <taxon>Eukaryota</taxon>
        <taxon>Sar</taxon>
        <taxon>Stramenopiles</taxon>
        <taxon>Ochrophyta</taxon>
        <taxon>Pelagophyceae</taxon>
        <taxon>Pelagomonadales</taxon>
        <taxon>Pelagomonadaceae</taxon>
        <taxon>Pelagomonas</taxon>
    </lineage>
</organism>
<proteinExistence type="predicted"/>
<gene>
    <name evidence="3" type="ORF">PECAL_2P09000</name>
</gene>
<reference evidence="3" key="1">
    <citation type="submission" date="2021-11" db="EMBL/GenBank/DDBJ databases">
        <authorList>
            <consortium name="Genoscope - CEA"/>
            <person name="William W."/>
        </authorList>
    </citation>
    <scope>NUCLEOTIDE SEQUENCE</scope>
</reference>
<evidence type="ECO:0000313" key="4">
    <source>
        <dbReference type="Proteomes" id="UP000789595"/>
    </source>
</evidence>
<comment type="caution">
    <text evidence="3">The sequence shown here is derived from an EMBL/GenBank/DDBJ whole genome shotgun (WGS) entry which is preliminary data.</text>
</comment>
<dbReference type="AlphaFoldDB" id="A0A8J2SHJ5"/>
<protein>
    <submittedName>
        <fullName evidence="3">Uncharacterized protein</fullName>
    </submittedName>
</protein>
<feature type="region of interest" description="Disordered" evidence="1">
    <location>
        <begin position="184"/>
        <end position="212"/>
    </location>
</feature>
<dbReference type="OrthoDB" id="10586417at2759"/>
<keyword evidence="4" id="KW-1185">Reference proteome</keyword>
<evidence type="ECO:0000256" key="2">
    <source>
        <dbReference type="SAM" id="SignalP"/>
    </source>
</evidence>
<dbReference type="Proteomes" id="UP000789595">
    <property type="component" value="Unassembled WGS sequence"/>
</dbReference>
<evidence type="ECO:0000313" key="3">
    <source>
        <dbReference type="EMBL" id="CAH0367861.1"/>
    </source>
</evidence>
<feature type="signal peptide" evidence="2">
    <location>
        <begin position="1"/>
        <end position="20"/>
    </location>
</feature>
<evidence type="ECO:0000256" key="1">
    <source>
        <dbReference type="SAM" id="MobiDB-lite"/>
    </source>
</evidence>
<name>A0A8J2SHJ5_9STRA</name>
<sequence length="376" mass="41494">MKVQRLVVVLFASAAALVPSRRAPPRPNKPTALYNAIKAPFESPHAQQYVVCARRAIDDGAFDTARKTYAYYHERHSLRHKRDAAKMVLRWALLEQRALNATGARAVFKLGARVVHDELRNGDADLRRAAATLFCSWGLAEYRHQHELGSKNARDRATALLRHATTLDESKAPVLKWRMFSATEEKPPTETKKKKKMVPPPRRTPINQLPAEGSADDPFALNVWKRRILERFARFHDDLLSACERDDAAAVEAACKVLETRNGKRCPGRSKDLVGAWTLRWAAGARAAREPLVVRGPGGVDAVPDGPGSPKDPFLDVGAAYECEGLAAGLTPRSDRALALDGARGAPAAFDCTYLDERVWIGRDDRGAAVVFAREP</sequence>